<reference evidence="2" key="1">
    <citation type="submission" date="2020-06" db="EMBL/GenBank/DDBJ databases">
        <authorList>
            <consortium name="Plant Systems Biology data submission"/>
        </authorList>
    </citation>
    <scope>NUCLEOTIDE SEQUENCE</scope>
    <source>
        <strain evidence="2">D6</strain>
    </source>
</reference>
<proteinExistence type="predicted"/>
<evidence type="ECO:0000313" key="3">
    <source>
        <dbReference type="Proteomes" id="UP001153069"/>
    </source>
</evidence>
<dbReference type="AlphaFoldDB" id="A0A9N8DEC9"/>
<dbReference type="Proteomes" id="UP001153069">
    <property type="component" value="Unassembled WGS sequence"/>
</dbReference>
<name>A0A9N8DEC9_9STRA</name>
<accession>A0A9N8DEC9</accession>
<protein>
    <submittedName>
        <fullName evidence="2">Uncharacterized protein</fullName>
    </submittedName>
</protein>
<keyword evidence="1" id="KW-0472">Membrane</keyword>
<comment type="caution">
    <text evidence="2">The sequence shown here is derived from an EMBL/GenBank/DDBJ whole genome shotgun (WGS) entry which is preliminary data.</text>
</comment>
<sequence>MSNDGNNDDSGLPWIVEAIRGPVKLAAWDRLTDKYMLFVQTTAAVLGLVGAGVAIGRASAPLRKEVSIWRRMRREVSLDHLVFPRHIRINTCPYRYPLPHRRALILQGPARSGTTSLLFKQIPFFRALSFNPFRWDCHYLDGKHAKNRNSFEDWLTGELFGSTSNVQTELERGISLYRMQQPIRTMLEKLGLPIGPKPLFILVDHFETPLRQFPDKALAWADSLTNLHVHKNLARVIFVVRSSKAVASLQNLSGENRFSLLTIDSPPESAVPDRCFLDFRYWYNNKSFSYLVPYDSGMRQSIEENRALYQQCENNVGIYQAVQVAVALGEVAKEDIHSYIEQMRSHFERHDNLPLPFCRHVSWATVPVPIVRHELRCGVIRVLVQTGGSIDRNRDDIEAILSVLDIAIERLNIVMLTEMSMHAWVELLTNDFDSSRGLTRVQATSAALGIFFTLGHPCPAANVSNILSPDPLKELSEKGTDRQD</sequence>
<evidence type="ECO:0000256" key="1">
    <source>
        <dbReference type="SAM" id="Phobius"/>
    </source>
</evidence>
<organism evidence="2 3">
    <name type="scientific">Seminavis robusta</name>
    <dbReference type="NCBI Taxonomy" id="568900"/>
    <lineage>
        <taxon>Eukaryota</taxon>
        <taxon>Sar</taxon>
        <taxon>Stramenopiles</taxon>
        <taxon>Ochrophyta</taxon>
        <taxon>Bacillariophyta</taxon>
        <taxon>Bacillariophyceae</taxon>
        <taxon>Bacillariophycidae</taxon>
        <taxon>Naviculales</taxon>
        <taxon>Naviculaceae</taxon>
        <taxon>Seminavis</taxon>
    </lineage>
</organism>
<keyword evidence="3" id="KW-1185">Reference proteome</keyword>
<gene>
    <name evidence="2" type="ORF">SEMRO_49_G028840.1</name>
</gene>
<evidence type="ECO:0000313" key="2">
    <source>
        <dbReference type="EMBL" id="CAB9498965.1"/>
    </source>
</evidence>
<keyword evidence="1" id="KW-1133">Transmembrane helix</keyword>
<feature type="transmembrane region" description="Helical" evidence="1">
    <location>
        <begin position="35"/>
        <end position="55"/>
    </location>
</feature>
<dbReference type="EMBL" id="CAICTM010000049">
    <property type="protein sequence ID" value="CAB9498965.1"/>
    <property type="molecule type" value="Genomic_DNA"/>
</dbReference>
<dbReference type="OrthoDB" id="433494at2759"/>
<keyword evidence="1" id="KW-0812">Transmembrane</keyword>